<feature type="domain" description="FHA" evidence="3">
    <location>
        <begin position="30"/>
        <end position="87"/>
    </location>
</feature>
<evidence type="ECO:0000256" key="1">
    <source>
        <dbReference type="ARBA" id="ARBA00004123"/>
    </source>
</evidence>
<evidence type="ECO:0000313" key="4">
    <source>
        <dbReference type="EMBL" id="KAJ7961578.1"/>
    </source>
</evidence>
<dbReference type="PANTHER" id="PTHR21712">
    <property type="entry name" value="PRE-RRNA-PROCESSING PROTEIN FHL1"/>
    <property type="match status" value="1"/>
</dbReference>
<comment type="caution">
    <text evidence="4">The sequence shown here is derived from an EMBL/GenBank/DDBJ whole genome shotgun (WGS) entry which is preliminary data.</text>
</comment>
<dbReference type="CDD" id="cd22701">
    <property type="entry name" value="FHA_FKH1-like"/>
    <property type="match status" value="1"/>
</dbReference>
<organism evidence="4 5">
    <name type="scientific">Quillaja saponaria</name>
    <name type="common">Soap bark tree</name>
    <dbReference type="NCBI Taxonomy" id="32244"/>
    <lineage>
        <taxon>Eukaryota</taxon>
        <taxon>Viridiplantae</taxon>
        <taxon>Streptophyta</taxon>
        <taxon>Embryophyta</taxon>
        <taxon>Tracheophyta</taxon>
        <taxon>Spermatophyta</taxon>
        <taxon>Magnoliopsida</taxon>
        <taxon>eudicotyledons</taxon>
        <taxon>Gunneridae</taxon>
        <taxon>Pentapetalae</taxon>
        <taxon>rosids</taxon>
        <taxon>fabids</taxon>
        <taxon>Fabales</taxon>
        <taxon>Quillajaceae</taxon>
        <taxon>Quillaja</taxon>
    </lineage>
</organism>
<reference evidence="4" key="1">
    <citation type="journal article" date="2023" name="Science">
        <title>Elucidation of the pathway for biosynthesis of saponin adjuvants from the soapbark tree.</title>
        <authorList>
            <person name="Reed J."/>
            <person name="Orme A."/>
            <person name="El-Demerdash A."/>
            <person name="Owen C."/>
            <person name="Martin L.B.B."/>
            <person name="Misra R.C."/>
            <person name="Kikuchi S."/>
            <person name="Rejzek M."/>
            <person name="Martin A.C."/>
            <person name="Harkess A."/>
            <person name="Leebens-Mack J."/>
            <person name="Louveau T."/>
            <person name="Stephenson M.J."/>
            <person name="Osbourn A."/>
        </authorList>
    </citation>
    <scope>NUCLEOTIDE SEQUENCE</scope>
    <source>
        <strain evidence="4">S10</strain>
    </source>
</reference>
<dbReference type="GO" id="GO:0043565">
    <property type="term" value="F:sequence-specific DNA binding"/>
    <property type="evidence" value="ECO:0007669"/>
    <property type="project" value="TreeGrafter"/>
</dbReference>
<keyword evidence="5" id="KW-1185">Reference proteome</keyword>
<protein>
    <submittedName>
        <fullName evidence="4">FHA domain-containing protein FHA2</fullName>
    </submittedName>
</protein>
<comment type="subcellular location">
    <subcellularLocation>
        <location evidence="1">Nucleus</location>
    </subcellularLocation>
</comment>
<evidence type="ECO:0000256" key="2">
    <source>
        <dbReference type="ARBA" id="ARBA00023242"/>
    </source>
</evidence>
<dbReference type="EMBL" id="JARAOO010000007">
    <property type="protein sequence ID" value="KAJ7961578.1"/>
    <property type="molecule type" value="Genomic_DNA"/>
</dbReference>
<accession>A0AAD7LP22</accession>
<dbReference type="SUPFAM" id="SSF49879">
    <property type="entry name" value="SMAD/FHA domain"/>
    <property type="match status" value="1"/>
</dbReference>
<dbReference type="Proteomes" id="UP001163823">
    <property type="component" value="Chromosome 7"/>
</dbReference>
<dbReference type="PROSITE" id="PS50006">
    <property type="entry name" value="FHA_DOMAIN"/>
    <property type="match status" value="1"/>
</dbReference>
<evidence type="ECO:0000313" key="5">
    <source>
        <dbReference type="Proteomes" id="UP001163823"/>
    </source>
</evidence>
<dbReference type="InterPro" id="IPR008984">
    <property type="entry name" value="SMAD_FHA_dom_sf"/>
</dbReference>
<dbReference type="GO" id="GO:0005634">
    <property type="term" value="C:nucleus"/>
    <property type="evidence" value="ECO:0007669"/>
    <property type="project" value="UniProtKB-SubCell"/>
</dbReference>
<dbReference type="PANTHER" id="PTHR21712:SF29">
    <property type="entry name" value="PRE-RRNA-PROCESSING PROTEIN FHL1"/>
    <property type="match status" value="1"/>
</dbReference>
<dbReference type="GO" id="GO:0060962">
    <property type="term" value="P:regulation of ribosomal protein gene transcription by RNA polymerase II"/>
    <property type="evidence" value="ECO:0007669"/>
    <property type="project" value="InterPro"/>
</dbReference>
<evidence type="ECO:0000259" key="3">
    <source>
        <dbReference type="PROSITE" id="PS50006"/>
    </source>
</evidence>
<name>A0AAD7LP22_QUISA</name>
<gene>
    <name evidence="4" type="ORF">O6P43_016906</name>
</gene>
<dbReference type="KEGG" id="qsa:O6P43_016906"/>
<dbReference type="SMART" id="SM00240">
    <property type="entry name" value="FHA"/>
    <property type="match status" value="1"/>
</dbReference>
<proteinExistence type="predicted"/>
<dbReference type="InterPro" id="IPR045178">
    <property type="entry name" value="Fhl1/FHA1"/>
</dbReference>
<sequence>MGTSANNNVEAGFAKLQGKEFEYYMQTYSIILGRNSKTSTVDLDLSSLGGGMKISRHHAHIFYDFTNHHFALEVLGKNGCLVKGVLHLPSNTPIKLNSQDLIQIGDKQFYFLLPRRGISRGPSGPKHNVGNSYVASARPIIPQYNVATIADTGALEKKGKGKEDCDEEYVAEEDIGGNVGGGNSIGKSLKKESYDEYRYGAVGSSNKATSSSTLG</sequence>
<keyword evidence="2" id="KW-0539">Nucleus</keyword>
<dbReference type="AlphaFoldDB" id="A0AAD7LP22"/>
<dbReference type="InterPro" id="IPR000253">
    <property type="entry name" value="FHA_dom"/>
</dbReference>
<dbReference type="Gene3D" id="2.60.200.20">
    <property type="match status" value="1"/>
</dbReference>
<dbReference type="Pfam" id="PF00498">
    <property type="entry name" value="FHA"/>
    <property type="match status" value="1"/>
</dbReference>
<dbReference type="FunFam" id="2.60.200.20:FF:000014">
    <property type="entry name" value="FHA domain-containing protein FHA2"/>
    <property type="match status" value="1"/>
</dbReference>